<evidence type="ECO:0000256" key="2">
    <source>
        <dbReference type="ARBA" id="ARBA00012438"/>
    </source>
</evidence>
<dbReference type="InterPro" id="IPR003594">
    <property type="entry name" value="HATPase_dom"/>
</dbReference>
<dbReference type="PROSITE" id="PS50110">
    <property type="entry name" value="RESPONSE_REGULATORY"/>
    <property type="match status" value="1"/>
</dbReference>
<comment type="caution">
    <text evidence="12">The sequence shown here is derived from an EMBL/GenBank/DDBJ whole genome shotgun (WGS) entry which is preliminary data.</text>
</comment>
<name>A0AAW1NKD1_9CHLO</name>
<keyword evidence="3 6" id="KW-0597">Phosphoprotein</keyword>
<dbReference type="GO" id="GO:0009927">
    <property type="term" value="F:histidine phosphotransfer kinase activity"/>
    <property type="evidence" value="ECO:0007669"/>
    <property type="project" value="TreeGrafter"/>
</dbReference>
<keyword evidence="13" id="KW-1185">Reference proteome</keyword>
<dbReference type="SUPFAM" id="SSF52172">
    <property type="entry name" value="CheY-like"/>
    <property type="match status" value="1"/>
</dbReference>
<dbReference type="PANTHER" id="PTHR43047:SF72">
    <property type="entry name" value="OSMOSENSING HISTIDINE PROTEIN KINASE SLN1"/>
    <property type="match status" value="1"/>
</dbReference>
<dbReference type="SMART" id="SM00044">
    <property type="entry name" value="CYCc"/>
    <property type="match status" value="1"/>
</dbReference>
<evidence type="ECO:0000259" key="9">
    <source>
        <dbReference type="PROSITE" id="PS50109"/>
    </source>
</evidence>
<dbReference type="SMART" id="SM00448">
    <property type="entry name" value="REC"/>
    <property type="match status" value="1"/>
</dbReference>
<dbReference type="PROSITE" id="PS50125">
    <property type="entry name" value="GUANYLATE_CYCLASE_2"/>
    <property type="match status" value="1"/>
</dbReference>
<accession>A0AAW1NKD1</accession>
<dbReference type="Pfam" id="PF00072">
    <property type="entry name" value="Response_reg"/>
    <property type="match status" value="1"/>
</dbReference>
<organism evidence="12 13">
    <name type="scientific">Symbiochloris irregularis</name>
    <dbReference type="NCBI Taxonomy" id="706552"/>
    <lineage>
        <taxon>Eukaryota</taxon>
        <taxon>Viridiplantae</taxon>
        <taxon>Chlorophyta</taxon>
        <taxon>core chlorophytes</taxon>
        <taxon>Trebouxiophyceae</taxon>
        <taxon>Trebouxiales</taxon>
        <taxon>Trebouxiaceae</taxon>
        <taxon>Symbiochloris</taxon>
    </lineage>
</organism>
<dbReference type="CDD" id="cd00082">
    <property type="entry name" value="HisKA"/>
    <property type="match status" value="1"/>
</dbReference>
<keyword evidence="7" id="KW-0175">Coiled coil</keyword>
<dbReference type="SMART" id="SM00387">
    <property type="entry name" value="HATPase_c"/>
    <property type="match status" value="1"/>
</dbReference>
<dbReference type="InterPro" id="IPR001660">
    <property type="entry name" value="SAM"/>
</dbReference>
<dbReference type="PRINTS" id="PR00344">
    <property type="entry name" value="BCTRLSENSOR"/>
</dbReference>
<dbReference type="InterPro" id="IPR005467">
    <property type="entry name" value="His_kinase_dom"/>
</dbReference>
<dbReference type="InterPro" id="IPR011006">
    <property type="entry name" value="CheY-like_superfamily"/>
</dbReference>
<dbReference type="InterPro" id="IPR013761">
    <property type="entry name" value="SAM/pointed_sf"/>
</dbReference>
<dbReference type="SUPFAM" id="SSF55073">
    <property type="entry name" value="Nucleotide cyclase"/>
    <property type="match status" value="1"/>
</dbReference>
<evidence type="ECO:0000256" key="6">
    <source>
        <dbReference type="PROSITE-ProRule" id="PRU00169"/>
    </source>
</evidence>
<dbReference type="SUPFAM" id="SSF55874">
    <property type="entry name" value="ATPase domain of HSP90 chaperone/DNA topoisomerase II/histidine kinase"/>
    <property type="match status" value="1"/>
</dbReference>
<dbReference type="Gene3D" id="1.10.287.130">
    <property type="match status" value="1"/>
</dbReference>
<dbReference type="Pfam" id="PF02518">
    <property type="entry name" value="HATPase_c"/>
    <property type="match status" value="1"/>
</dbReference>
<dbReference type="EC" id="2.7.13.3" evidence="2"/>
<feature type="coiled-coil region" evidence="7">
    <location>
        <begin position="904"/>
        <end position="1004"/>
    </location>
</feature>
<dbReference type="InterPro" id="IPR036890">
    <property type="entry name" value="HATPase_C_sf"/>
</dbReference>
<dbReference type="Pfam" id="PF00512">
    <property type="entry name" value="HisKA"/>
    <property type="match status" value="1"/>
</dbReference>
<dbReference type="SUPFAM" id="SSF81321">
    <property type="entry name" value="Family A G protein-coupled receptor-like"/>
    <property type="match status" value="1"/>
</dbReference>
<dbReference type="Gene3D" id="3.30.565.10">
    <property type="entry name" value="Histidine kinase-like ATPase, C-terminal domain"/>
    <property type="match status" value="1"/>
</dbReference>
<gene>
    <name evidence="12" type="ORF">WJX73_000342</name>
</gene>
<dbReference type="InterPro" id="IPR003661">
    <property type="entry name" value="HisK_dim/P_dom"/>
</dbReference>
<feature type="domain" description="SAM" evidence="8">
    <location>
        <begin position="1048"/>
        <end position="1111"/>
    </location>
</feature>
<dbReference type="PROSITE" id="PS50109">
    <property type="entry name" value="HIS_KIN"/>
    <property type="match status" value="1"/>
</dbReference>
<dbReference type="Pfam" id="PF00211">
    <property type="entry name" value="Guanylate_cyc"/>
    <property type="match status" value="1"/>
</dbReference>
<comment type="catalytic activity">
    <reaction evidence="1">
        <text>ATP + protein L-histidine = ADP + protein N-phospho-L-histidine.</text>
        <dbReference type="EC" id="2.7.13.3"/>
    </reaction>
</comment>
<dbReference type="InterPro" id="IPR001789">
    <property type="entry name" value="Sig_transdc_resp-reg_receiver"/>
</dbReference>
<evidence type="ECO:0000256" key="7">
    <source>
        <dbReference type="SAM" id="Coils"/>
    </source>
</evidence>
<dbReference type="Gene3D" id="1.20.1070.10">
    <property type="entry name" value="Rhodopsin 7-helix transmembrane proteins"/>
    <property type="match status" value="1"/>
</dbReference>
<dbReference type="GO" id="GO:0009190">
    <property type="term" value="P:cyclic nucleotide biosynthetic process"/>
    <property type="evidence" value="ECO:0007669"/>
    <property type="project" value="InterPro"/>
</dbReference>
<dbReference type="PANTHER" id="PTHR43047">
    <property type="entry name" value="TWO-COMPONENT HISTIDINE PROTEIN KINASE"/>
    <property type="match status" value="1"/>
</dbReference>
<dbReference type="Proteomes" id="UP001465755">
    <property type="component" value="Unassembled WGS sequence"/>
</dbReference>
<dbReference type="Gene3D" id="3.40.50.2300">
    <property type="match status" value="1"/>
</dbReference>
<dbReference type="CDD" id="cd09487">
    <property type="entry name" value="SAM_superfamily"/>
    <property type="match status" value="1"/>
</dbReference>
<dbReference type="InterPro" id="IPR004358">
    <property type="entry name" value="Sig_transdc_His_kin-like_C"/>
</dbReference>
<dbReference type="InterPro" id="IPR029787">
    <property type="entry name" value="Nucleotide_cyclase"/>
</dbReference>
<evidence type="ECO:0000256" key="1">
    <source>
        <dbReference type="ARBA" id="ARBA00000085"/>
    </source>
</evidence>
<keyword evidence="4" id="KW-0808">Transferase</keyword>
<feature type="domain" description="Histidine kinase" evidence="9">
    <location>
        <begin position="172"/>
        <end position="391"/>
    </location>
</feature>
<feature type="modified residue" description="4-aspartylphosphate" evidence="6">
    <location>
        <position position="560"/>
    </location>
</feature>
<dbReference type="CDD" id="cd16922">
    <property type="entry name" value="HATPase_EvgS-ArcB-TorS-like"/>
    <property type="match status" value="1"/>
</dbReference>
<dbReference type="SMART" id="SM00388">
    <property type="entry name" value="HisKA"/>
    <property type="match status" value="1"/>
</dbReference>
<dbReference type="Pfam" id="PF00536">
    <property type="entry name" value="SAM_1"/>
    <property type="match status" value="1"/>
</dbReference>
<feature type="domain" description="Response regulatory" evidence="10">
    <location>
        <begin position="509"/>
        <end position="627"/>
    </location>
</feature>
<protein>
    <recommendedName>
        <fullName evidence="2">histidine kinase</fullName>
        <ecNumber evidence="2">2.7.13.3</ecNumber>
    </recommendedName>
</protein>
<dbReference type="EMBL" id="JALJOQ010000212">
    <property type="protein sequence ID" value="KAK9789210.1"/>
    <property type="molecule type" value="Genomic_DNA"/>
</dbReference>
<evidence type="ECO:0000259" key="10">
    <source>
        <dbReference type="PROSITE" id="PS50110"/>
    </source>
</evidence>
<dbReference type="SUPFAM" id="SSF47384">
    <property type="entry name" value="Homodimeric domain of signal transducing histidine kinase"/>
    <property type="match status" value="1"/>
</dbReference>
<evidence type="ECO:0000256" key="3">
    <source>
        <dbReference type="ARBA" id="ARBA00022553"/>
    </source>
</evidence>
<dbReference type="Gene3D" id="1.10.150.50">
    <property type="entry name" value="Transcription Factor, Ets-1"/>
    <property type="match status" value="1"/>
</dbReference>
<dbReference type="PROSITE" id="PS50105">
    <property type="entry name" value="SAM_DOMAIN"/>
    <property type="match status" value="1"/>
</dbReference>
<feature type="domain" description="Guanylate cyclase" evidence="11">
    <location>
        <begin position="681"/>
        <end position="813"/>
    </location>
</feature>
<reference evidence="12 13" key="1">
    <citation type="journal article" date="2024" name="Nat. Commun.">
        <title>Phylogenomics reveals the evolutionary origins of lichenization in chlorophyte algae.</title>
        <authorList>
            <person name="Puginier C."/>
            <person name="Libourel C."/>
            <person name="Otte J."/>
            <person name="Skaloud P."/>
            <person name="Haon M."/>
            <person name="Grisel S."/>
            <person name="Petersen M."/>
            <person name="Berrin J.G."/>
            <person name="Delaux P.M."/>
            <person name="Dal Grande F."/>
            <person name="Keller J."/>
        </authorList>
    </citation>
    <scope>NUCLEOTIDE SEQUENCE [LARGE SCALE GENOMIC DNA]</scope>
    <source>
        <strain evidence="12 13">SAG 2036</strain>
    </source>
</reference>
<proteinExistence type="predicted"/>
<dbReference type="GO" id="GO:0000155">
    <property type="term" value="F:phosphorelay sensor kinase activity"/>
    <property type="evidence" value="ECO:0007669"/>
    <property type="project" value="InterPro"/>
</dbReference>
<dbReference type="FunFam" id="3.30.565.10:FF:000010">
    <property type="entry name" value="Sensor histidine kinase RcsC"/>
    <property type="match status" value="1"/>
</dbReference>
<evidence type="ECO:0000259" key="11">
    <source>
        <dbReference type="PROSITE" id="PS50125"/>
    </source>
</evidence>
<dbReference type="InterPro" id="IPR001054">
    <property type="entry name" value="A/G_cyclase"/>
</dbReference>
<dbReference type="Gene3D" id="3.30.70.1230">
    <property type="entry name" value="Nucleotide cyclase"/>
    <property type="match status" value="1"/>
</dbReference>
<evidence type="ECO:0000259" key="8">
    <source>
        <dbReference type="PROSITE" id="PS50105"/>
    </source>
</evidence>
<dbReference type="AlphaFoldDB" id="A0AAW1NKD1"/>
<dbReference type="InterPro" id="IPR036097">
    <property type="entry name" value="HisK_dim/P_sf"/>
</dbReference>
<sequence>MQCLVKGLNAKPLQVGTAVTCSLMTPIIGCTAALTPAPYKWLIWCTAVLSHSHTMRSLNGFIKSAELECIDPDAKAGLQWIRYCTHLTWNSFPLLDMCRERHLLSRRTFELAILIQNFTSKVIFSSSVMYANFLTLAQRRAIAKEAEEHLARIKLVEDLKRAVEVKEEFMSVVSHELRTPLNGIMGLSEALLGPGTWQLGDVGSRYMRTIKNSSTHLSSLINDILDAAAASKGKLAIKMERVDLDKLVSEAVDVSAQMVKPNVTLEKRVAPNTPHITGDKKRIMQVLHNLIGNSIKFTHKGVVHVSARPDSSGRQVIISVRDTGCGIAKDQHVNIFDAFNQGDSSTTRKYGGTGLGLNIVSRLVEAHHGTISVESELGRGSTFSVTLPVHQPDESLCPSAVESSRASLEIKRSLQRVQIVADTRAPAYEEKMAAQESKTEAEIAAVASLLVPPEQQAKGGNGAEEYVKRSFPKKQTKPPQPDDPCTLAQGTAKLGDIKLTHSEVHGTMLILSLDDEPVNHMVIEQMVRSQGYDFHEELDGQSALDWIAAQPELPDLILLDCMMPNMSGHEFCRELRKTVPDCVVPVIMLSAKNSEENIVRGLQQGCNDFCSKPVKRAELLARISAHLRVKADANWVHSLVNGVMQDEGTAMDILKSILPEPIILRIQEGQRIIGDSHAHVVMLFSDIVGFSTLAQTLPPVEVFLLLTNLYNAFDKLVDKHGVYKVETIGDGFLVAAGHDENDETRALGTPMDRMLKMAQDMLQVAQKFKMPGAGALQVRIGINCGPAFAGVIGSKCPRYCFMGDTVNVASRMESTGFPMAIQVSQAAMEDANQPQRFVALGERQIKGKGMMPTYLYKAGEWEAAKNKHTASIAPPADPQSEALRARAAQAALGAERAPSNTGTERATIQAQAALQEQLQQLEHKLQDEQLMHKADQEELMTLQKQLSEARARFRQNSASPDAAVRLQRQLQEAQNALTEERILRSADQKALAALSEQLSQAEAAAQHVVNHVSLAAPVPHPMQGNMATGMSRLRTGTAVVQYAPAQDMTGYSVTQLLESISLDGYAMMFEAQSIGLEALLSISHNDLEALGVRSLGHRKAILQAFQAFLQQYVRALDLASQA</sequence>
<keyword evidence="5" id="KW-0418">Kinase</keyword>
<evidence type="ECO:0000313" key="12">
    <source>
        <dbReference type="EMBL" id="KAK9789210.1"/>
    </source>
</evidence>
<evidence type="ECO:0000256" key="5">
    <source>
        <dbReference type="ARBA" id="ARBA00022777"/>
    </source>
</evidence>
<dbReference type="CDD" id="cd07302">
    <property type="entry name" value="CHD"/>
    <property type="match status" value="1"/>
</dbReference>
<dbReference type="GO" id="GO:0005886">
    <property type="term" value="C:plasma membrane"/>
    <property type="evidence" value="ECO:0007669"/>
    <property type="project" value="TreeGrafter"/>
</dbReference>
<evidence type="ECO:0000313" key="13">
    <source>
        <dbReference type="Proteomes" id="UP001465755"/>
    </source>
</evidence>
<dbReference type="SUPFAM" id="SSF47769">
    <property type="entry name" value="SAM/Pointed domain"/>
    <property type="match status" value="1"/>
</dbReference>
<dbReference type="SMART" id="SM00454">
    <property type="entry name" value="SAM"/>
    <property type="match status" value="1"/>
</dbReference>
<evidence type="ECO:0000256" key="4">
    <source>
        <dbReference type="ARBA" id="ARBA00022679"/>
    </source>
</evidence>